<dbReference type="Gene3D" id="3.30.430.20">
    <property type="entry name" value="Gnk2 domain, C-X8-C-X2-C motif"/>
    <property type="match status" value="1"/>
</dbReference>
<organism evidence="11 12">
    <name type="scientific">Vitis vinifera</name>
    <name type="common">Grape</name>
    <dbReference type="NCBI Taxonomy" id="29760"/>
    <lineage>
        <taxon>Eukaryota</taxon>
        <taxon>Viridiplantae</taxon>
        <taxon>Streptophyta</taxon>
        <taxon>Embryophyta</taxon>
        <taxon>Tracheophyta</taxon>
        <taxon>Spermatophyta</taxon>
        <taxon>Magnoliopsida</taxon>
        <taxon>eudicotyledons</taxon>
        <taxon>Gunneridae</taxon>
        <taxon>Pentapetalae</taxon>
        <taxon>rosids</taxon>
        <taxon>Vitales</taxon>
        <taxon>Vitaceae</taxon>
        <taxon>Viteae</taxon>
        <taxon>Vitis</taxon>
    </lineage>
</organism>
<evidence type="ECO:0000256" key="6">
    <source>
        <dbReference type="ARBA" id="ARBA00023157"/>
    </source>
</evidence>
<dbReference type="Pfam" id="PF01657">
    <property type="entry name" value="Stress-antifung"/>
    <property type="match status" value="1"/>
</dbReference>
<evidence type="ECO:0000256" key="4">
    <source>
        <dbReference type="ARBA" id="ARBA00022737"/>
    </source>
</evidence>
<evidence type="ECO:0000256" key="9">
    <source>
        <dbReference type="SAM" id="MobiDB-lite"/>
    </source>
</evidence>
<comment type="subcellular location">
    <subcellularLocation>
        <location evidence="7">Cell junction</location>
        <location evidence="7">Plasmodesma</location>
    </subcellularLocation>
    <subcellularLocation>
        <location evidence="1">Cell membrane</location>
        <topology evidence="1">Single-pass type I membrane protein</topology>
    </subcellularLocation>
</comment>
<evidence type="ECO:0000256" key="3">
    <source>
        <dbReference type="ARBA" id="ARBA00022729"/>
    </source>
</evidence>
<protein>
    <recommendedName>
        <fullName evidence="10">Gnk2-homologous domain-containing protein</fullName>
    </recommendedName>
</protein>
<dbReference type="PANTHER" id="PTHR32080">
    <property type="entry name" value="ANTIFUNGAL PROTEIN GINKBILOBIN-2-LIKE"/>
    <property type="match status" value="1"/>
</dbReference>
<evidence type="ECO:0000256" key="8">
    <source>
        <dbReference type="ARBA" id="ARBA00038393"/>
    </source>
</evidence>
<evidence type="ECO:0000256" key="1">
    <source>
        <dbReference type="ARBA" id="ARBA00004251"/>
    </source>
</evidence>
<dbReference type="EMBL" id="CP126648">
    <property type="protein sequence ID" value="WJZ80784.1"/>
    <property type="molecule type" value="Genomic_DNA"/>
</dbReference>
<evidence type="ECO:0000259" key="10">
    <source>
        <dbReference type="PROSITE" id="PS51473"/>
    </source>
</evidence>
<evidence type="ECO:0000256" key="2">
    <source>
        <dbReference type="ARBA" id="ARBA00022581"/>
    </source>
</evidence>
<feature type="region of interest" description="Disordered" evidence="9">
    <location>
        <begin position="82"/>
        <end position="101"/>
    </location>
</feature>
<dbReference type="InterPro" id="IPR051378">
    <property type="entry name" value="Cell2Cell_Antifungal"/>
</dbReference>
<keyword evidence="3" id="KW-0732">Signal</keyword>
<dbReference type="CDD" id="cd23509">
    <property type="entry name" value="Gnk2-like"/>
    <property type="match status" value="1"/>
</dbReference>
<evidence type="ECO:0000256" key="7">
    <source>
        <dbReference type="ARBA" id="ARBA00024184"/>
    </source>
</evidence>
<comment type="similarity">
    <text evidence="8">Belongs to the cysteine-rich repeat secretory protein family. Plasmodesmata-located proteins (PDLD) subfamily.</text>
</comment>
<dbReference type="InterPro" id="IPR038408">
    <property type="entry name" value="GNK2_sf"/>
</dbReference>
<keyword evidence="6" id="KW-1015">Disulfide bond</keyword>
<gene>
    <name evidence="11" type="ORF">VitviT2T_000671</name>
</gene>
<dbReference type="PANTHER" id="PTHR32080:SF27">
    <property type="entry name" value="OS01G0548750 PROTEIN"/>
    <property type="match status" value="1"/>
</dbReference>
<evidence type="ECO:0000256" key="5">
    <source>
        <dbReference type="ARBA" id="ARBA00022949"/>
    </source>
</evidence>
<reference evidence="11 12" key="1">
    <citation type="journal article" date="2023" name="Hortic Res">
        <title>The complete reference genome for grapevine (Vitis vinifera L.) genetics and breeding.</title>
        <authorList>
            <person name="Shi X."/>
            <person name="Cao S."/>
            <person name="Wang X."/>
            <person name="Huang S."/>
            <person name="Wang Y."/>
            <person name="Liu Z."/>
            <person name="Liu W."/>
            <person name="Leng X."/>
            <person name="Peng Y."/>
            <person name="Wang N."/>
            <person name="Wang Y."/>
            <person name="Ma Z."/>
            <person name="Xu X."/>
            <person name="Zhang F."/>
            <person name="Xue H."/>
            <person name="Zhong H."/>
            <person name="Wang Y."/>
            <person name="Zhang K."/>
            <person name="Velt A."/>
            <person name="Avia K."/>
            <person name="Holtgrawe D."/>
            <person name="Grimplet J."/>
            <person name="Matus J.T."/>
            <person name="Ware D."/>
            <person name="Wu X."/>
            <person name="Wang H."/>
            <person name="Liu C."/>
            <person name="Fang Y."/>
            <person name="Rustenholz C."/>
            <person name="Cheng Z."/>
            <person name="Xiao H."/>
            <person name="Zhou Y."/>
        </authorList>
    </citation>
    <scope>NUCLEOTIDE SEQUENCE [LARGE SCALE GENOMIC DNA]</scope>
    <source>
        <strain evidence="12">cv. Pinot noir / PN40024</strain>
        <tissue evidence="11">Leaf</tissue>
    </source>
</reference>
<sequence>MMKNISGFGVVISGSGPDTNYGLVQCYGDLSVLDCVLCYAETRTVLPRCFPFTGGRIYLDGCFMQAQNYSLIEEYTGPSDYASCGNETERTPRSRSLRGRL</sequence>
<accession>A0ABY9BDJ9</accession>
<keyword evidence="12" id="KW-1185">Reference proteome</keyword>
<keyword evidence="4" id="KW-0677">Repeat</keyword>
<evidence type="ECO:0000313" key="11">
    <source>
        <dbReference type="EMBL" id="WJZ80784.1"/>
    </source>
</evidence>
<dbReference type="Proteomes" id="UP001227230">
    <property type="component" value="Chromosome 1"/>
</dbReference>
<keyword evidence="5" id="KW-0965">Cell junction</keyword>
<keyword evidence="2" id="KW-0945">Host-virus interaction</keyword>
<proteinExistence type="inferred from homology"/>
<evidence type="ECO:0000313" key="12">
    <source>
        <dbReference type="Proteomes" id="UP001227230"/>
    </source>
</evidence>
<dbReference type="PROSITE" id="PS51473">
    <property type="entry name" value="GNK2"/>
    <property type="match status" value="1"/>
</dbReference>
<name>A0ABY9BDJ9_VITVI</name>
<feature type="domain" description="Gnk2-homologous" evidence="10">
    <location>
        <begin position="1"/>
        <end position="71"/>
    </location>
</feature>
<dbReference type="InterPro" id="IPR002902">
    <property type="entry name" value="GNK2"/>
</dbReference>